<protein>
    <submittedName>
        <fullName evidence="8">Unplaced genomic scaffold GYMLUscaffold_22, whole genome shotgun sequence</fullName>
    </submittedName>
</protein>
<dbReference type="PROSITE" id="PS50103">
    <property type="entry name" value="ZF_C3H1"/>
    <property type="match status" value="2"/>
</dbReference>
<dbReference type="Pfam" id="PF18345">
    <property type="entry name" value="zf_CCCH_4"/>
    <property type="match status" value="1"/>
</dbReference>
<evidence type="ECO:0000256" key="5">
    <source>
        <dbReference type="SAM" id="MobiDB-lite"/>
    </source>
</evidence>
<feature type="compositionally biased region" description="Polar residues" evidence="5">
    <location>
        <begin position="455"/>
        <end position="471"/>
    </location>
</feature>
<evidence type="ECO:0000259" key="7">
    <source>
        <dbReference type="PROSITE" id="PS50828"/>
    </source>
</evidence>
<gene>
    <name evidence="8" type="ORF">GYMLUDRAFT_42552</name>
</gene>
<dbReference type="Pfam" id="PF14608">
    <property type="entry name" value="zf-CCCH_2"/>
    <property type="match status" value="1"/>
</dbReference>
<keyword evidence="3 4" id="KW-0862">Zinc</keyword>
<feature type="compositionally biased region" description="Low complexity" evidence="5">
    <location>
        <begin position="124"/>
        <end position="144"/>
    </location>
</feature>
<evidence type="ECO:0000313" key="8">
    <source>
        <dbReference type="EMBL" id="KIK61553.1"/>
    </source>
</evidence>
<dbReference type="SUPFAM" id="SSF90229">
    <property type="entry name" value="CCCH zinc finger"/>
    <property type="match status" value="1"/>
</dbReference>
<evidence type="ECO:0000256" key="4">
    <source>
        <dbReference type="PROSITE-ProRule" id="PRU00723"/>
    </source>
</evidence>
<feature type="domain" description="Smr" evidence="7">
    <location>
        <begin position="801"/>
        <end position="836"/>
    </location>
</feature>
<dbReference type="Pfam" id="PF08590">
    <property type="entry name" value="DUF1771"/>
    <property type="match status" value="1"/>
</dbReference>
<feature type="domain" description="C3H1-type" evidence="6">
    <location>
        <begin position="475"/>
        <end position="498"/>
    </location>
</feature>
<dbReference type="OrthoDB" id="3247158at2759"/>
<dbReference type="Gene3D" id="3.30.1370.110">
    <property type="match status" value="1"/>
</dbReference>
<organism evidence="8 9">
    <name type="scientific">Collybiopsis luxurians FD-317 M1</name>
    <dbReference type="NCBI Taxonomy" id="944289"/>
    <lineage>
        <taxon>Eukaryota</taxon>
        <taxon>Fungi</taxon>
        <taxon>Dikarya</taxon>
        <taxon>Basidiomycota</taxon>
        <taxon>Agaricomycotina</taxon>
        <taxon>Agaricomycetes</taxon>
        <taxon>Agaricomycetidae</taxon>
        <taxon>Agaricales</taxon>
        <taxon>Marasmiineae</taxon>
        <taxon>Omphalotaceae</taxon>
        <taxon>Collybiopsis</taxon>
        <taxon>Collybiopsis luxurians</taxon>
    </lineage>
</organism>
<evidence type="ECO:0000256" key="2">
    <source>
        <dbReference type="ARBA" id="ARBA00022771"/>
    </source>
</evidence>
<dbReference type="Proteomes" id="UP000053593">
    <property type="component" value="Unassembled WGS sequence"/>
</dbReference>
<dbReference type="PROSITE" id="PS50828">
    <property type="entry name" value="SMR"/>
    <property type="match status" value="1"/>
</dbReference>
<dbReference type="InterPro" id="IPR036855">
    <property type="entry name" value="Znf_CCCH_sf"/>
</dbReference>
<feature type="region of interest" description="Disordered" evidence="5">
    <location>
        <begin position="124"/>
        <end position="155"/>
    </location>
</feature>
<dbReference type="AlphaFoldDB" id="A0A0D0CYS5"/>
<dbReference type="HOGENOM" id="CLU_014934_0_0_1"/>
<feature type="compositionally biased region" description="Low complexity" evidence="5">
    <location>
        <begin position="610"/>
        <end position="623"/>
    </location>
</feature>
<dbReference type="GO" id="GO:0008270">
    <property type="term" value="F:zinc ion binding"/>
    <property type="evidence" value="ECO:0007669"/>
    <property type="project" value="UniProtKB-KW"/>
</dbReference>
<dbReference type="PANTHER" id="PTHR46651:SF1">
    <property type="entry name" value="SMALL MUTS RELATED FAMILY PROTEIN"/>
    <property type="match status" value="1"/>
</dbReference>
<accession>A0A0D0CYS5</accession>
<feature type="region of interest" description="Disordered" evidence="5">
    <location>
        <begin position="452"/>
        <end position="471"/>
    </location>
</feature>
<evidence type="ECO:0000256" key="3">
    <source>
        <dbReference type="ARBA" id="ARBA00022833"/>
    </source>
</evidence>
<dbReference type="InterPro" id="IPR013899">
    <property type="entry name" value="DUF1771"/>
</dbReference>
<feature type="region of interest" description="Disordered" evidence="5">
    <location>
        <begin position="569"/>
        <end position="594"/>
    </location>
</feature>
<feature type="region of interest" description="Disordered" evidence="5">
    <location>
        <begin position="610"/>
        <end position="631"/>
    </location>
</feature>
<dbReference type="EMBL" id="KN834770">
    <property type="protein sequence ID" value="KIK61553.1"/>
    <property type="molecule type" value="Genomic_DNA"/>
</dbReference>
<dbReference type="Gene3D" id="3.30.1370.210">
    <property type="match status" value="1"/>
</dbReference>
<feature type="zinc finger region" description="C3H1-type" evidence="4">
    <location>
        <begin position="499"/>
        <end position="526"/>
    </location>
</feature>
<dbReference type="SMART" id="SM00356">
    <property type="entry name" value="ZnF_C3H1"/>
    <property type="match status" value="2"/>
</dbReference>
<evidence type="ECO:0000313" key="9">
    <source>
        <dbReference type="Proteomes" id="UP000053593"/>
    </source>
</evidence>
<name>A0A0D0CYS5_9AGAR</name>
<evidence type="ECO:0000259" key="6">
    <source>
        <dbReference type="PROSITE" id="PS50103"/>
    </source>
</evidence>
<reference evidence="8 9" key="1">
    <citation type="submission" date="2014-04" db="EMBL/GenBank/DDBJ databases">
        <title>Evolutionary Origins and Diversification of the Mycorrhizal Mutualists.</title>
        <authorList>
            <consortium name="DOE Joint Genome Institute"/>
            <consortium name="Mycorrhizal Genomics Consortium"/>
            <person name="Kohler A."/>
            <person name="Kuo A."/>
            <person name="Nagy L.G."/>
            <person name="Floudas D."/>
            <person name="Copeland A."/>
            <person name="Barry K.W."/>
            <person name="Cichocki N."/>
            <person name="Veneault-Fourrey C."/>
            <person name="LaButti K."/>
            <person name="Lindquist E.A."/>
            <person name="Lipzen A."/>
            <person name="Lundell T."/>
            <person name="Morin E."/>
            <person name="Murat C."/>
            <person name="Riley R."/>
            <person name="Ohm R."/>
            <person name="Sun H."/>
            <person name="Tunlid A."/>
            <person name="Henrissat B."/>
            <person name="Grigoriev I.V."/>
            <person name="Hibbett D.S."/>
            <person name="Martin F."/>
        </authorList>
    </citation>
    <scope>NUCLEOTIDE SEQUENCE [LARGE SCALE GENOMIC DNA]</scope>
    <source>
        <strain evidence="8 9">FD-317 M1</strain>
    </source>
</reference>
<feature type="region of interest" description="Disordered" evidence="5">
    <location>
        <begin position="270"/>
        <end position="326"/>
    </location>
</feature>
<evidence type="ECO:0000256" key="1">
    <source>
        <dbReference type="ARBA" id="ARBA00022723"/>
    </source>
</evidence>
<dbReference type="PANTHER" id="PTHR46651">
    <property type="entry name" value="POLYADENYLATE-BINDING PROTEIN-INTERACTING PROTEIN 7"/>
    <property type="match status" value="1"/>
</dbReference>
<feature type="domain" description="C3H1-type" evidence="6">
    <location>
        <begin position="499"/>
        <end position="526"/>
    </location>
</feature>
<dbReference type="InterPro" id="IPR000571">
    <property type="entry name" value="Znf_CCCH"/>
</dbReference>
<keyword evidence="9" id="KW-1185">Reference proteome</keyword>
<dbReference type="InterPro" id="IPR002625">
    <property type="entry name" value="Smr_dom"/>
</dbReference>
<dbReference type="SUPFAM" id="SSF160443">
    <property type="entry name" value="SMR domain-like"/>
    <property type="match status" value="1"/>
</dbReference>
<proteinExistence type="predicted"/>
<feature type="zinc finger region" description="C3H1-type" evidence="4">
    <location>
        <begin position="475"/>
        <end position="498"/>
    </location>
</feature>
<feature type="compositionally biased region" description="Polar residues" evidence="5">
    <location>
        <begin position="145"/>
        <end position="155"/>
    </location>
</feature>
<keyword evidence="2 4" id="KW-0863">Zinc-finger</keyword>
<feature type="region of interest" description="Disordered" evidence="5">
    <location>
        <begin position="231"/>
        <end position="252"/>
    </location>
</feature>
<dbReference type="InterPro" id="IPR053242">
    <property type="entry name" value="PAM2-like_domain"/>
</dbReference>
<sequence length="887" mass="95714">MSLALLPDSEPLSSTDAAFIPQASVHKFPHTRAQLAAFSRQYKASDSYDSDAEGDELAKVPSSFVNRVVSLIVDEREDDLKELLKDTYGIDDQAVEQNVLDLMHKHRDDVAGVPFLFLTPTRRPISRPSSRASTPSSRLPSARPDTSNSAPSSPLAQIFRRPLLTSPLASGAQATSYISAKSDYSASPTSSPILSHAHATHIHAQFTASLPASPLSSPRLLNAKASEFKPIPRPLSAASSNPGPLRSESPDLWAHSPFRASSNLAIAAPLLPDQPGLSRSTTPVHSPLRQDTGEDDEDDPFDPFGPINDHPPFQAPDFDPSQWEPDYNVHPSLNPYAFEFTPPYPPPEDTLGMSGMTNGVSSDPDADPDAALFTNGMTPFDVLSSVFGSTLAPSELEEALAANGYDFERAMAWLVDRSLPQQQQQNSMAAQRMQPMGGRVTVVPRGPAGRGNYSVPGSQNRPNPSTRFVNGRPTTGGNRVCRYFVAGECLRADCRFSHDLERALCRFWLRGTCAKGENCEFLHHLPKDVDVQGLGAILARANVNSNYIHHNLNHNNGIHNAPLDDFPVLGQSNGNDAGMGSNRNKRAYAPGADPGRTRFAAAVKKQPLQSSSGLGLTSLAPGANGSGDTAARREALGTSAAADLHHRSAIVAPRPSPRLRLRPPALLPTLSTGESLNNLYMTYRSRALQLGQARNACLSRAADAWRRGDGAAAKRFSREGHDLNSKMSAEMKRAAGELVRERAKGAEKAVRERDLGWSDDPADRTARGKLAGAGLGVILGVASNAVGDGKATVDERHEVALDLHGLHANEATEVLEEFLLALEAECYYGLAYIIVGEQKHTGTQDIARGAGRVRLATGVREWIHRWGYPWSERDGIICVDPLTHAEE</sequence>
<dbReference type="InterPro" id="IPR036063">
    <property type="entry name" value="Smr_dom_sf"/>
</dbReference>
<keyword evidence="1 4" id="KW-0479">Metal-binding</keyword>
<dbReference type="SMART" id="SM01162">
    <property type="entry name" value="DUF1771"/>
    <property type="match status" value="1"/>
</dbReference>